<protein>
    <submittedName>
        <fullName evidence="1">Transcriptional regulator</fullName>
    </submittedName>
</protein>
<dbReference type="EMBL" id="JAAQYX010000002">
    <property type="protein sequence ID" value="NNB48233.1"/>
    <property type="molecule type" value="Genomic_DNA"/>
</dbReference>
<dbReference type="Proteomes" id="UP000594467">
    <property type="component" value="Chromosome"/>
</dbReference>
<reference evidence="1" key="2">
    <citation type="submission" date="2020-03" db="EMBL/GenBank/DDBJ databases">
        <authorList>
            <person name="Maier C."/>
            <person name="Huptas C."/>
            <person name="von Neubeck M."/>
            <person name="Scherer S."/>
            <person name="Wenning M."/>
            <person name="Lucking G."/>
        </authorList>
    </citation>
    <scope>NUCLEOTIDE SEQUENCE</scope>
    <source>
        <strain evidence="1">WS 5094</strain>
    </source>
</reference>
<reference evidence="1 3" key="1">
    <citation type="journal article" date="2020" name="Front. Microbiol.">
        <title>Genetic Organization of the aprX-lipA2 Operon Affects the Proteolytic Potential of Pseudomonas Species in Milk.</title>
        <authorList>
            <person name="Maier C."/>
            <person name="Huptas C."/>
            <person name="von Neubeck M."/>
            <person name="Scherer S."/>
            <person name="Wenning M."/>
            <person name="Lucking G."/>
        </authorList>
    </citation>
    <scope>NUCLEOTIDE SEQUENCE [LARGE SCALE GENOMIC DNA]</scope>
    <source>
        <strain evidence="1 3">WS 5094</strain>
    </source>
</reference>
<proteinExistence type="predicted"/>
<dbReference type="RefSeq" id="WP_086798987.1">
    <property type="nucleotide sequence ID" value="NZ_CAUQAK010000035.1"/>
</dbReference>
<evidence type="ECO:0000313" key="2">
    <source>
        <dbReference type="EMBL" id="QPL32241.1"/>
    </source>
</evidence>
<reference evidence="2 4" key="3">
    <citation type="submission" date="2020-11" db="EMBL/GenBank/DDBJ databases">
        <title>The Complete Genome of Pseudomonas fragi A13BB.</title>
        <authorList>
            <person name="Awolope O.K."/>
            <person name="O'Driscoll N.H."/>
            <person name="Di Salvo A."/>
            <person name="Lamb A.J."/>
        </authorList>
    </citation>
    <scope>NUCLEOTIDE SEQUENCE [LARGE SCALE GENOMIC DNA]</scope>
    <source>
        <strain evidence="2 4">A13BB</strain>
    </source>
</reference>
<evidence type="ECO:0000313" key="3">
    <source>
        <dbReference type="Proteomes" id="UP000564604"/>
    </source>
</evidence>
<organism evidence="1 3">
    <name type="scientific">Pseudomonas fragi</name>
    <dbReference type="NCBI Taxonomy" id="296"/>
    <lineage>
        <taxon>Bacteria</taxon>
        <taxon>Pseudomonadati</taxon>
        <taxon>Pseudomonadota</taxon>
        <taxon>Gammaproteobacteria</taxon>
        <taxon>Pseudomonadales</taxon>
        <taxon>Pseudomonadaceae</taxon>
        <taxon>Pseudomonas</taxon>
    </lineage>
</organism>
<accession>A0A9Q5FNR3</accession>
<name>A0A9Q5FNR3_PSEFR</name>
<evidence type="ECO:0000313" key="4">
    <source>
        <dbReference type="Proteomes" id="UP000594467"/>
    </source>
</evidence>
<dbReference type="EMBL" id="CP065202">
    <property type="protein sequence ID" value="QPL32241.1"/>
    <property type="molecule type" value="Genomic_DNA"/>
</dbReference>
<gene>
    <name evidence="1" type="ORF">HBN89_02890</name>
    <name evidence="2" type="ORF">I5R27_03710</name>
</gene>
<dbReference type="AlphaFoldDB" id="A0A9Q5FNR3"/>
<evidence type="ECO:0000313" key="1">
    <source>
        <dbReference type="EMBL" id="NNB48233.1"/>
    </source>
</evidence>
<sequence length="107" mass="11539">MALTRSFKQTIAERAERDPAFAQALLDEAATLFLNGEPEMARVILRDLVNATVGFEGLAKETAKPSKSLHRMLSVSGNPSMDNLAAIFAVIRANLGVQIEVHAVPAH</sequence>
<dbReference type="Proteomes" id="UP000564604">
    <property type="component" value="Unassembled WGS sequence"/>
</dbReference>